<comment type="caution">
    <text evidence="1">The sequence shown here is derived from an EMBL/GenBank/DDBJ whole genome shotgun (WGS) entry which is preliminary data.</text>
</comment>
<evidence type="ECO:0000313" key="2">
    <source>
        <dbReference type="Proteomes" id="UP001055105"/>
    </source>
</evidence>
<dbReference type="Proteomes" id="UP001055105">
    <property type="component" value="Unassembled WGS sequence"/>
</dbReference>
<sequence length="81" mass="9564">MHFLSETPVYDCVALESHASDKQLNLIIFDLEVSVFYNFYKKMDLFVKIVGLCRPTYVFFITFVNGILETEYRNYANFAFI</sequence>
<dbReference type="AlphaFoldDB" id="A0AA37KN56"/>
<proteinExistence type="predicted"/>
<accession>A0AA37KN56</accession>
<organism evidence="1 2">
    <name type="scientific">Alistipes finegoldii</name>
    <dbReference type="NCBI Taxonomy" id="214856"/>
    <lineage>
        <taxon>Bacteria</taxon>
        <taxon>Pseudomonadati</taxon>
        <taxon>Bacteroidota</taxon>
        <taxon>Bacteroidia</taxon>
        <taxon>Bacteroidales</taxon>
        <taxon>Rikenellaceae</taxon>
        <taxon>Alistipes</taxon>
    </lineage>
</organism>
<gene>
    <name evidence="1" type="ORF">CE91St16_06660</name>
</gene>
<evidence type="ECO:0000313" key="1">
    <source>
        <dbReference type="EMBL" id="GKI17758.1"/>
    </source>
</evidence>
<reference evidence="1" key="1">
    <citation type="submission" date="2022-01" db="EMBL/GenBank/DDBJ databases">
        <title>Novel bile acid biosynthetic pathways are enriched in the microbiome of centenarians.</title>
        <authorList>
            <person name="Sato Y."/>
            <person name="Atarashi K."/>
            <person name="Plichta R.D."/>
            <person name="Arai Y."/>
            <person name="Sasajima S."/>
            <person name="Kearney M.S."/>
            <person name="Suda W."/>
            <person name="Takeshita K."/>
            <person name="Sasaki T."/>
            <person name="Okamoto S."/>
            <person name="Skelly N.A."/>
            <person name="Okamura Y."/>
            <person name="Vlamakis H."/>
            <person name="Li Y."/>
            <person name="Tanoue T."/>
            <person name="Takei H."/>
            <person name="Nittono H."/>
            <person name="Narushima S."/>
            <person name="Irie J."/>
            <person name="Itoh H."/>
            <person name="Moriya K."/>
            <person name="Sugiura Y."/>
            <person name="Suematsu M."/>
            <person name="Moritoki N."/>
            <person name="Shibata S."/>
            <person name="Littman R.D."/>
            <person name="Fischbach A.M."/>
            <person name="Uwamino Y."/>
            <person name="Inoue T."/>
            <person name="Honda A."/>
            <person name="Hattori M."/>
            <person name="Murai T."/>
            <person name="Xavier J.R."/>
            <person name="Hirose N."/>
            <person name="Honda K."/>
        </authorList>
    </citation>
    <scope>NUCLEOTIDE SEQUENCE</scope>
    <source>
        <strain evidence="1">CE91-St16</strain>
    </source>
</reference>
<protein>
    <submittedName>
        <fullName evidence="1">Uncharacterized protein</fullName>
    </submittedName>
</protein>
<dbReference type="EMBL" id="BQOL01000001">
    <property type="protein sequence ID" value="GKI17758.1"/>
    <property type="molecule type" value="Genomic_DNA"/>
</dbReference>
<name>A0AA37KN56_9BACT</name>